<reference evidence="1" key="1">
    <citation type="journal article" date="2014" name="Int. J. Syst. Evol. Microbiol.">
        <title>Complete genome sequence of Corynebacterium casei LMG S-19264T (=DSM 44701T), isolated from a smear-ripened cheese.</title>
        <authorList>
            <consortium name="US DOE Joint Genome Institute (JGI-PGF)"/>
            <person name="Walter F."/>
            <person name="Albersmeier A."/>
            <person name="Kalinowski J."/>
            <person name="Ruckert C."/>
        </authorList>
    </citation>
    <scope>NUCLEOTIDE SEQUENCE</scope>
    <source>
        <strain evidence="1">JCM 15759</strain>
    </source>
</reference>
<dbReference type="EMBL" id="BMON01000010">
    <property type="protein sequence ID" value="GGM52526.1"/>
    <property type="molecule type" value="Genomic_DNA"/>
</dbReference>
<evidence type="ECO:0000313" key="2">
    <source>
        <dbReference type="Proteomes" id="UP000656367"/>
    </source>
</evidence>
<dbReference type="RefSeq" id="WP_188854104.1">
    <property type="nucleotide sequence ID" value="NZ_BMON01000010.1"/>
</dbReference>
<comment type="caution">
    <text evidence="1">The sequence shown here is derived from an EMBL/GenBank/DDBJ whole genome shotgun (WGS) entry which is preliminary data.</text>
</comment>
<organism evidence="1 2">
    <name type="scientific">Haloarcula argentinensis</name>
    <dbReference type="NCBI Taxonomy" id="43776"/>
    <lineage>
        <taxon>Archaea</taxon>
        <taxon>Methanobacteriati</taxon>
        <taxon>Methanobacteriota</taxon>
        <taxon>Stenosarchaea group</taxon>
        <taxon>Halobacteria</taxon>
        <taxon>Halobacteriales</taxon>
        <taxon>Haloarculaceae</taxon>
        <taxon>Haloarcula</taxon>
    </lineage>
</organism>
<dbReference type="Proteomes" id="UP000656367">
    <property type="component" value="Unassembled WGS sequence"/>
</dbReference>
<proteinExistence type="predicted"/>
<name>A0A830FXJ3_HALAR</name>
<gene>
    <name evidence="1" type="ORF">GCM10009006_37050</name>
</gene>
<accession>A0A830FXJ3</accession>
<dbReference type="AlphaFoldDB" id="A0A830FXJ3"/>
<protein>
    <submittedName>
        <fullName evidence="1">Uncharacterized protein</fullName>
    </submittedName>
</protein>
<reference evidence="1" key="2">
    <citation type="submission" date="2020-09" db="EMBL/GenBank/DDBJ databases">
        <authorList>
            <person name="Sun Q."/>
            <person name="Ohkuma M."/>
        </authorList>
    </citation>
    <scope>NUCLEOTIDE SEQUENCE</scope>
    <source>
        <strain evidence="1">JCM 15759</strain>
    </source>
</reference>
<evidence type="ECO:0000313" key="1">
    <source>
        <dbReference type="EMBL" id="GGM52526.1"/>
    </source>
</evidence>
<sequence>MASSPDKMTRLFEQLDGPYRTRLGIQLISGSARTTIPADIRDDVGITLDQEGFDVDAFWFEEHQKLVIDLEGAGDGGE</sequence>